<reference evidence="4" key="1">
    <citation type="submission" date="2025-08" db="UniProtKB">
        <authorList>
            <consortium name="RefSeq"/>
        </authorList>
    </citation>
    <scope>IDENTIFICATION</scope>
    <source>
        <tissue evidence="4">Tentacle</tissue>
    </source>
</reference>
<dbReference type="OrthoDB" id="100767at2759"/>
<dbReference type="Proteomes" id="UP000515163">
    <property type="component" value="Unplaced"/>
</dbReference>
<dbReference type="InterPro" id="IPR000906">
    <property type="entry name" value="ZU5_dom"/>
</dbReference>
<dbReference type="KEGG" id="aten:116308534"/>
<dbReference type="InterPro" id="IPR001875">
    <property type="entry name" value="DED_dom"/>
</dbReference>
<feature type="domain" description="DED" evidence="2">
    <location>
        <begin position="11"/>
        <end position="96"/>
    </location>
</feature>
<organism evidence="3 4">
    <name type="scientific">Actinia tenebrosa</name>
    <name type="common">Australian red waratah sea anemone</name>
    <dbReference type="NCBI Taxonomy" id="6105"/>
    <lineage>
        <taxon>Eukaryota</taxon>
        <taxon>Metazoa</taxon>
        <taxon>Cnidaria</taxon>
        <taxon>Anthozoa</taxon>
        <taxon>Hexacorallia</taxon>
        <taxon>Actiniaria</taxon>
        <taxon>Actiniidae</taxon>
        <taxon>Actinia</taxon>
    </lineage>
</organism>
<dbReference type="AlphaFoldDB" id="A0A6P8JEL4"/>
<evidence type="ECO:0000313" key="4">
    <source>
        <dbReference type="RefSeq" id="XP_031574840.1"/>
    </source>
</evidence>
<dbReference type="Gene3D" id="2.60.220.30">
    <property type="match status" value="2"/>
</dbReference>
<dbReference type="InterPro" id="IPR011029">
    <property type="entry name" value="DEATH-like_dom_sf"/>
</dbReference>
<dbReference type="CDD" id="cd00045">
    <property type="entry name" value="DED"/>
    <property type="match status" value="1"/>
</dbReference>
<dbReference type="GeneID" id="116308534"/>
<gene>
    <name evidence="4" type="primary">LOC116308534</name>
</gene>
<proteinExistence type="predicted"/>
<dbReference type="Pfam" id="PF00791">
    <property type="entry name" value="ZU5"/>
    <property type="match status" value="1"/>
</dbReference>
<dbReference type="Gene3D" id="1.10.533.10">
    <property type="entry name" value="Death Domain, Fas"/>
    <property type="match status" value="1"/>
</dbReference>
<accession>A0A6P8JEL4</accession>
<protein>
    <submittedName>
        <fullName evidence="4">P53-induced death domain-containing protein 1-like isoform X1</fullName>
    </submittedName>
</protein>
<evidence type="ECO:0000313" key="3">
    <source>
        <dbReference type="Proteomes" id="UP000515163"/>
    </source>
</evidence>
<name>A0A6P8JEL4_ACTTE</name>
<keyword evidence="3" id="KW-1185">Reference proteome</keyword>
<dbReference type="Pfam" id="PF01335">
    <property type="entry name" value="DED"/>
    <property type="match status" value="1"/>
</dbReference>
<dbReference type="InParanoid" id="A0A6P8JEL4"/>
<dbReference type="SUPFAM" id="SSF47986">
    <property type="entry name" value="DEATH domain"/>
    <property type="match status" value="1"/>
</dbReference>
<dbReference type="PROSITE" id="PS50168">
    <property type="entry name" value="DED"/>
    <property type="match status" value="1"/>
</dbReference>
<feature type="compositionally biased region" description="Pro residues" evidence="1">
    <location>
        <begin position="141"/>
        <end position="150"/>
    </location>
</feature>
<dbReference type="GO" id="GO:0042981">
    <property type="term" value="P:regulation of apoptotic process"/>
    <property type="evidence" value="ECO:0007669"/>
    <property type="project" value="InterPro"/>
</dbReference>
<evidence type="ECO:0000259" key="2">
    <source>
        <dbReference type="PROSITE" id="PS50168"/>
    </source>
</evidence>
<feature type="region of interest" description="Disordered" evidence="1">
    <location>
        <begin position="122"/>
        <end position="150"/>
    </location>
</feature>
<dbReference type="RefSeq" id="XP_031574840.1">
    <property type="nucleotide sequence ID" value="XM_031718980.1"/>
</dbReference>
<sequence>MESQTELQSMKFQELLTKIGRKIRAHDVEIFINKLKVTERLPPSLLDDIDIRGKNSGLEFLKKLQKEGYLAKDNLDFLKELLLDIERQDLLQELLKFEKKIKTSSDVEGAVARETEGYNIPPPILDMITPGRPPYRDPRRPPTPPSPLYPPPESQIVKINVEGGFHDLSSFGVLLQVPPNAVTHPTEMICRKIYPDLLLCATEENETLVSFCVEFESTSLVQLQNPIIVTLAHSGPSKKEGYETIVKELRDSWKKWKQIKEIQEDYPLAHEHLNSAYICLEIMIGERKALAVVTRLITDTFEVTDKGCVVRSSVCEDVTLEFPEGAVDESSMGSLKLLLMPDHIDILDGMAAYPCPIILIDGFEGVNFATPVKIKLPHPYPEGYPTGNVRLLTKDAAHEWKDITNEVPCVETESFIELQVSHFSWLWAWTYEIPLTVASSFSRYLFKAPQDVCFAVFKKTELCSLLKAPQDVSFAVYTSLTMTLVCVPNHE</sequence>
<evidence type="ECO:0000256" key="1">
    <source>
        <dbReference type="SAM" id="MobiDB-lite"/>
    </source>
</evidence>